<sequence length="295" mass="31592">MDARDNLKGAGLMMASMAAFTFNDVCMKALSGQIPLFQAIFLRGLLTCLLIWVVGRRMGAIRLALPRRDWGLIGLRSAAEIGATFFFLTALFHMPIANVTAILQALPLTVALAAALFFREPLGWRRLVAIGVGFGGVMLIVRPGAEGFSIYSLYALAAVGFVTLRDLTARRLSPGVPSITVALITAMVITVAGGLASTMQGWAPVDGRALGLISLAAGFILVGYLASVAVMRVGEIGFIAPFRYTGLIWALLLGFVVFGDWPAPLTLMGAAIVVAMGLFTLYRERQLRRKAQRAE</sequence>
<feature type="transmembrane region" description="Helical" evidence="1">
    <location>
        <begin position="36"/>
        <end position="54"/>
    </location>
</feature>
<dbReference type="RefSeq" id="WP_111368577.1">
    <property type="nucleotide sequence ID" value="NZ_VINQ01000007.1"/>
</dbReference>
<feature type="domain" description="EamA" evidence="2">
    <location>
        <begin position="8"/>
        <end position="141"/>
    </location>
</feature>
<proteinExistence type="predicted"/>
<dbReference type="PANTHER" id="PTHR22911">
    <property type="entry name" value="ACYL-MALONYL CONDENSING ENZYME-RELATED"/>
    <property type="match status" value="1"/>
</dbReference>
<accession>A0A5A9ZDA2</accession>
<dbReference type="Gene3D" id="1.10.3730.20">
    <property type="match status" value="1"/>
</dbReference>
<keyword evidence="4" id="KW-1185">Reference proteome</keyword>
<feature type="transmembrane region" description="Helical" evidence="1">
    <location>
        <begin position="99"/>
        <end position="118"/>
    </location>
</feature>
<feature type="transmembrane region" description="Helical" evidence="1">
    <location>
        <begin position="151"/>
        <end position="167"/>
    </location>
</feature>
<keyword evidence="1" id="KW-0472">Membrane</keyword>
<dbReference type="SUPFAM" id="SSF103481">
    <property type="entry name" value="Multidrug resistance efflux transporter EmrE"/>
    <property type="match status" value="2"/>
</dbReference>
<feature type="transmembrane region" description="Helical" evidence="1">
    <location>
        <begin position="265"/>
        <end position="282"/>
    </location>
</feature>
<dbReference type="Pfam" id="PF00892">
    <property type="entry name" value="EamA"/>
    <property type="match status" value="1"/>
</dbReference>
<comment type="caution">
    <text evidence="3">The sequence shown here is derived from an EMBL/GenBank/DDBJ whole genome shotgun (WGS) entry which is preliminary data.</text>
</comment>
<dbReference type="Proteomes" id="UP000325291">
    <property type="component" value="Unassembled WGS sequence"/>
</dbReference>
<reference evidence="3 4" key="1">
    <citation type="submission" date="2019-07" db="EMBL/GenBank/DDBJ databases">
        <title>Aquicoccus porphyridii gen. nov., sp. nov., isolated from a small marine red alga, Porphyridium marinum.</title>
        <authorList>
            <person name="Liu L."/>
        </authorList>
    </citation>
    <scope>NUCLEOTIDE SEQUENCE [LARGE SCALE GENOMIC DNA]</scope>
    <source>
        <strain evidence="3 4">L1 8-17</strain>
    </source>
</reference>
<keyword evidence="1" id="KW-1133">Transmembrane helix</keyword>
<name>A0A5A9ZDA2_9RHOB</name>
<feature type="transmembrane region" description="Helical" evidence="1">
    <location>
        <begin position="242"/>
        <end position="259"/>
    </location>
</feature>
<keyword evidence="1" id="KW-0812">Transmembrane</keyword>
<evidence type="ECO:0000313" key="4">
    <source>
        <dbReference type="Proteomes" id="UP000325291"/>
    </source>
</evidence>
<evidence type="ECO:0000313" key="3">
    <source>
        <dbReference type="EMBL" id="KAA0914975.1"/>
    </source>
</evidence>
<feature type="transmembrane region" description="Helical" evidence="1">
    <location>
        <begin position="179"/>
        <end position="203"/>
    </location>
</feature>
<protein>
    <submittedName>
        <fullName evidence="3">DMT family transporter</fullName>
    </submittedName>
</protein>
<dbReference type="EMBL" id="VINQ01000007">
    <property type="protein sequence ID" value="KAA0914975.1"/>
    <property type="molecule type" value="Genomic_DNA"/>
</dbReference>
<feature type="transmembrane region" description="Helical" evidence="1">
    <location>
        <begin position="127"/>
        <end position="145"/>
    </location>
</feature>
<evidence type="ECO:0000259" key="2">
    <source>
        <dbReference type="Pfam" id="PF00892"/>
    </source>
</evidence>
<evidence type="ECO:0000256" key="1">
    <source>
        <dbReference type="SAM" id="Phobius"/>
    </source>
</evidence>
<feature type="transmembrane region" description="Helical" evidence="1">
    <location>
        <begin position="209"/>
        <end position="230"/>
    </location>
</feature>
<dbReference type="GO" id="GO:0016020">
    <property type="term" value="C:membrane"/>
    <property type="evidence" value="ECO:0007669"/>
    <property type="project" value="InterPro"/>
</dbReference>
<dbReference type="InterPro" id="IPR000620">
    <property type="entry name" value="EamA_dom"/>
</dbReference>
<dbReference type="PANTHER" id="PTHR22911:SF103">
    <property type="entry name" value="BLR2811 PROTEIN"/>
    <property type="match status" value="1"/>
</dbReference>
<organism evidence="3 4">
    <name type="scientific">Aquicoccus porphyridii</name>
    <dbReference type="NCBI Taxonomy" id="1852029"/>
    <lineage>
        <taxon>Bacteria</taxon>
        <taxon>Pseudomonadati</taxon>
        <taxon>Pseudomonadota</taxon>
        <taxon>Alphaproteobacteria</taxon>
        <taxon>Rhodobacterales</taxon>
        <taxon>Paracoccaceae</taxon>
        <taxon>Aquicoccus</taxon>
    </lineage>
</organism>
<dbReference type="InterPro" id="IPR037185">
    <property type="entry name" value="EmrE-like"/>
</dbReference>
<dbReference type="AlphaFoldDB" id="A0A5A9ZDA2"/>
<feature type="transmembrane region" description="Helical" evidence="1">
    <location>
        <begin position="75"/>
        <end position="93"/>
    </location>
</feature>
<gene>
    <name evidence="3" type="ORF">FLO80_10595</name>
</gene>